<organism evidence="1 2">
    <name type="scientific">Fluviispira sanaruensis</name>
    <dbReference type="NCBI Taxonomy" id="2493639"/>
    <lineage>
        <taxon>Bacteria</taxon>
        <taxon>Pseudomonadati</taxon>
        <taxon>Bdellovibrionota</taxon>
        <taxon>Oligoflexia</taxon>
        <taxon>Silvanigrellales</taxon>
        <taxon>Silvanigrellaceae</taxon>
        <taxon>Fluviispira</taxon>
    </lineage>
</organism>
<dbReference type="AlphaFoldDB" id="A0A4P2VNI3"/>
<dbReference type="RefSeq" id="WP_130608483.1">
    <property type="nucleotide sequence ID" value="NZ_AP019368.1"/>
</dbReference>
<dbReference type="Proteomes" id="UP000291236">
    <property type="component" value="Chromosome"/>
</dbReference>
<sequence length="89" mass="10381">MFFKILAGTFFFIIALTFVSCTKQEQIDFIVENPEMLKKDKVASFYGAEAMKNCQIYRKIYAGFCDTINQPFVKCFDLNDKKYKSTLCE</sequence>
<accession>A0A4P2VNI3</accession>
<reference evidence="1 2" key="1">
    <citation type="submission" date="2018-12" db="EMBL/GenBank/DDBJ databases">
        <title>Rubrispira sanarue gen. nov., sp., nov., a member of the order Silvanigrellales, isolated from a brackish lake in Hamamatsu Japan.</title>
        <authorList>
            <person name="Maejima Y."/>
            <person name="Iino T."/>
            <person name="Muraguchi Y."/>
            <person name="Fukuda K."/>
            <person name="Nojiri H."/>
            <person name="Ohkuma M."/>
            <person name="Moriuchi R."/>
            <person name="Dohra H."/>
            <person name="Kimbara K."/>
            <person name="Shintani M."/>
        </authorList>
    </citation>
    <scope>NUCLEOTIDE SEQUENCE [LARGE SCALE GENOMIC DNA]</scope>
    <source>
        <strain evidence="1 2">RF1110005</strain>
    </source>
</reference>
<dbReference type="EMBL" id="AP019368">
    <property type="protein sequence ID" value="BBH53169.1"/>
    <property type="molecule type" value="Genomic_DNA"/>
</dbReference>
<name>A0A4P2VNI3_FLUSA</name>
<gene>
    <name evidence="1" type="ORF">JCM31447_16120</name>
</gene>
<dbReference type="OrthoDB" id="2224123at2"/>
<dbReference type="KEGG" id="sbf:JCM31447_16120"/>
<evidence type="ECO:0000313" key="2">
    <source>
        <dbReference type="Proteomes" id="UP000291236"/>
    </source>
</evidence>
<proteinExistence type="predicted"/>
<keyword evidence="2" id="KW-1185">Reference proteome</keyword>
<protein>
    <recommendedName>
        <fullName evidence="3">Lipoprotein</fullName>
    </recommendedName>
</protein>
<evidence type="ECO:0008006" key="3">
    <source>
        <dbReference type="Google" id="ProtNLM"/>
    </source>
</evidence>
<dbReference type="PROSITE" id="PS51257">
    <property type="entry name" value="PROKAR_LIPOPROTEIN"/>
    <property type="match status" value="1"/>
</dbReference>
<evidence type="ECO:0000313" key="1">
    <source>
        <dbReference type="EMBL" id="BBH53169.1"/>
    </source>
</evidence>